<keyword evidence="1" id="KW-0812">Transmembrane</keyword>
<dbReference type="Pfam" id="PF10348">
    <property type="entry name" value="DUF2427"/>
    <property type="match status" value="1"/>
</dbReference>
<dbReference type="EMBL" id="CDPU01000001">
    <property type="protein sequence ID" value="CEO44802.1"/>
    <property type="molecule type" value="Genomic_DNA"/>
</dbReference>
<evidence type="ECO:0000313" key="4">
    <source>
        <dbReference type="EMBL" id="CEO44802.1"/>
    </source>
</evidence>
<evidence type="ECO:0000256" key="1">
    <source>
        <dbReference type="SAM" id="Phobius"/>
    </source>
</evidence>
<dbReference type="AlphaFoldDB" id="A0A0B7JNH6"/>
<dbReference type="Gene3D" id="2.60.40.1210">
    <property type="entry name" value="Cellobiose dehydrogenase, cytochrome domain"/>
    <property type="match status" value="1"/>
</dbReference>
<feature type="transmembrane region" description="Helical" evidence="1">
    <location>
        <begin position="341"/>
        <end position="363"/>
    </location>
</feature>
<proteinExistence type="predicted"/>
<dbReference type="Gene3D" id="1.20.120.1770">
    <property type="match status" value="1"/>
</dbReference>
<accession>A0A0B7JNH6</accession>
<name>A0A0B7JNH6_BIOOC</name>
<feature type="domain" description="DOMON" evidence="3">
    <location>
        <begin position="33"/>
        <end position="146"/>
    </location>
</feature>
<feature type="transmembrane region" description="Helical" evidence="1">
    <location>
        <begin position="247"/>
        <end position="268"/>
    </location>
</feature>
<gene>
    <name evidence="4" type="ORF">BN869_000000857_1</name>
</gene>
<dbReference type="CDD" id="cd08760">
    <property type="entry name" value="Cyt_b561_FRRS1_like"/>
    <property type="match status" value="1"/>
</dbReference>
<evidence type="ECO:0000259" key="3">
    <source>
        <dbReference type="PROSITE" id="PS50836"/>
    </source>
</evidence>
<sequence length="402" mass="44060">MRLLRGLAALALSVGFYPTGTSAGLSYSTGNNQDIKFRWEVSTESNNVYFKLDAPVAYSWVALGIGNSMQTAEIFLMYQDGEGNVTLSTRKGRNHIMPIYEERSGVELISGSGVLNDRMTAKVRCSDCNKLDLEGENNWVAAWLSGETIQSSSVQEPIDHHEGRDLFSIDLAMAATDSEVNPLADSDDDDDILSSGAVVSDATAAKYDSIRLAHGIMMTVVFVAMYPIGALLMPIFGNWFLHSASQLLAFILMWAGVGLGATFARQYFLYGRQAHTIIGSLVVILLCLQPVFGILHSRHYAKHEGRGHVGTAHVWYGRSLMLLGVLNGGLGLQLAGHRGSAWVIAYSVIAGLAFASYLTSIIYSIRKYSRRKREPSEADLNRNWPPSNISLDSYLTQEGPHR</sequence>
<dbReference type="InterPro" id="IPR005018">
    <property type="entry name" value="DOMON_domain"/>
</dbReference>
<dbReference type="SUPFAM" id="SSF49344">
    <property type="entry name" value="CBD9-like"/>
    <property type="match status" value="1"/>
</dbReference>
<evidence type="ECO:0000256" key="2">
    <source>
        <dbReference type="SAM" id="SignalP"/>
    </source>
</evidence>
<dbReference type="Pfam" id="PF16010">
    <property type="entry name" value="CDH-cyt"/>
    <property type="match status" value="1"/>
</dbReference>
<keyword evidence="1" id="KW-1133">Transmembrane helix</keyword>
<dbReference type="CDD" id="cd09630">
    <property type="entry name" value="CDH_like_cytochrome"/>
    <property type="match status" value="1"/>
</dbReference>
<protein>
    <recommendedName>
        <fullName evidence="3">DOMON domain-containing protein</fullName>
    </recommendedName>
</protein>
<organism evidence="4">
    <name type="scientific">Bionectria ochroleuca</name>
    <name type="common">Gliocladium roseum</name>
    <dbReference type="NCBI Taxonomy" id="29856"/>
    <lineage>
        <taxon>Eukaryota</taxon>
        <taxon>Fungi</taxon>
        <taxon>Dikarya</taxon>
        <taxon>Ascomycota</taxon>
        <taxon>Pezizomycotina</taxon>
        <taxon>Sordariomycetes</taxon>
        <taxon>Hypocreomycetidae</taxon>
        <taxon>Hypocreales</taxon>
        <taxon>Bionectriaceae</taxon>
        <taxon>Clonostachys</taxon>
    </lineage>
</organism>
<dbReference type="InterPro" id="IPR015920">
    <property type="entry name" value="Cellobiose_DH-like_cyt"/>
</dbReference>
<feature type="signal peptide" evidence="2">
    <location>
        <begin position="1"/>
        <end position="23"/>
    </location>
</feature>
<feature type="transmembrane region" description="Helical" evidence="1">
    <location>
        <begin position="315"/>
        <end position="335"/>
    </location>
</feature>
<reference evidence="4" key="1">
    <citation type="submission" date="2015-01" db="EMBL/GenBank/DDBJ databases">
        <authorList>
            <person name="Durling Mikael"/>
        </authorList>
    </citation>
    <scope>NUCLEOTIDE SEQUENCE</scope>
</reference>
<dbReference type="InterPro" id="IPR018825">
    <property type="entry name" value="DUF2427"/>
</dbReference>
<feature type="chain" id="PRO_5002131076" description="DOMON domain-containing protein" evidence="2">
    <location>
        <begin position="24"/>
        <end position="402"/>
    </location>
</feature>
<dbReference type="PROSITE" id="PS50836">
    <property type="entry name" value="DOMON"/>
    <property type="match status" value="1"/>
</dbReference>
<keyword evidence="2" id="KW-0732">Signal</keyword>
<feature type="transmembrane region" description="Helical" evidence="1">
    <location>
        <begin position="212"/>
        <end position="235"/>
    </location>
</feature>
<keyword evidence="1" id="KW-0472">Membrane</keyword>
<dbReference type="PANTHER" id="PTHR47797">
    <property type="entry name" value="DEHYDROGENASE, PUTATIVE (AFU_ORTHOLOGUE AFUA_8G05805)-RELATED"/>
    <property type="match status" value="1"/>
</dbReference>
<feature type="transmembrane region" description="Helical" evidence="1">
    <location>
        <begin position="274"/>
        <end position="295"/>
    </location>
</feature>
<dbReference type="PANTHER" id="PTHR47797:SF4">
    <property type="entry name" value="DOMON DOMAIN-CONTAINING PROTEIN"/>
    <property type="match status" value="1"/>
</dbReference>